<reference evidence="2 3" key="1">
    <citation type="submission" date="2019-12" db="EMBL/GenBank/DDBJ databases">
        <title>Isolation and characterization of three novel carbon monoxide-oxidizing members of Halobacteria from salione crusts and soils.</title>
        <authorList>
            <person name="Myers M.R."/>
            <person name="King G.M."/>
        </authorList>
    </citation>
    <scope>NUCLEOTIDE SEQUENCE [LARGE SCALE GENOMIC DNA]</scope>
    <source>
        <strain evidence="2 3">PCN9</strain>
    </source>
</reference>
<organism evidence="2 3">
    <name type="scientific">Halobacterium bonnevillei</name>
    <dbReference type="NCBI Taxonomy" id="2692200"/>
    <lineage>
        <taxon>Archaea</taxon>
        <taxon>Methanobacteriati</taxon>
        <taxon>Methanobacteriota</taxon>
        <taxon>Stenosarchaea group</taxon>
        <taxon>Halobacteria</taxon>
        <taxon>Halobacteriales</taxon>
        <taxon>Halobacteriaceae</taxon>
        <taxon>Halobacterium</taxon>
    </lineage>
</organism>
<accession>A0A6B0SKX3</accession>
<gene>
    <name evidence="2" type="ORF">GRX66_11290</name>
</gene>
<evidence type="ECO:0000313" key="2">
    <source>
        <dbReference type="EMBL" id="MXR21156.1"/>
    </source>
</evidence>
<protein>
    <submittedName>
        <fullName evidence="2">Uncharacterized protein</fullName>
    </submittedName>
</protein>
<keyword evidence="3" id="KW-1185">Reference proteome</keyword>
<dbReference type="Proteomes" id="UP000471521">
    <property type="component" value="Unassembled WGS sequence"/>
</dbReference>
<keyword evidence="1" id="KW-1133">Transmembrane helix</keyword>
<dbReference type="RefSeq" id="WP_159526652.1">
    <property type="nucleotide sequence ID" value="NZ_WUUU01000088.1"/>
</dbReference>
<feature type="transmembrane region" description="Helical" evidence="1">
    <location>
        <begin position="20"/>
        <end position="46"/>
    </location>
</feature>
<keyword evidence="1" id="KW-0472">Membrane</keyword>
<evidence type="ECO:0000256" key="1">
    <source>
        <dbReference type="SAM" id="Phobius"/>
    </source>
</evidence>
<name>A0A6B0SKX3_9EURY</name>
<comment type="caution">
    <text evidence="2">The sequence shown here is derived from an EMBL/GenBank/DDBJ whole genome shotgun (WGS) entry which is preliminary data.</text>
</comment>
<proteinExistence type="predicted"/>
<keyword evidence="1" id="KW-0812">Transmembrane</keyword>
<evidence type="ECO:0000313" key="3">
    <source>
        <dbReference type="Proteomes" id="UP000471521"/>
    </source>
</evidence>
<sequence>MSATHEHLASARTVQAAVVAAATAVGFAVAGAESAFIAAVVGFFGVKSVESLQRALP</sequence>
<dbReference type="EMBL" id="WUUU01000088">
    <property type="protein sequence ID" value="MXR21156.1"/>
    <property type="molecule type" value="Genomic_DNA"/>
</dbReference>
<dbReference type="AlphaFoldDB" id="A0A6B0SKX3"/>